<comment type="subunit">
    <text evidence="8">Monomer.</text>
</comment>
<dbReference type="PRINTS" id="PR00987">
    <property type="entry name" value="TRNASYNTHGLU"/>
</dbReference>
<evidence type="ECO:0000256" key="6">
    <source>
        <dbReference type="ARBA" id="ARBA00022917"/>
    </source>
</evidence>
<dbReference type="Proteomes" id="UP000202485">
    <property type="component" value="Unassembled WGS sequence"/>
</dbReference>
<dbReference type="InterPro" id="IPR020058">
    <property type="entry name" value="Glu/Gln-tRNA-synth_Ib_cat-dom"/>
</dbReference>
<comment type="function">
    <text evidence="8">Catalyzes the attachment of glutamate to tRNA(Glu) in a two-step reaction: glutamate is first activated by ATP to form Glu-AMP and then transferred to the acceptor end of tRNA(Glu).</text>
</comment>
<keyword evidence="5 8" id="KW-0067">ATP-binding</keyword>
<dbReference type="InterPro" id="IPR008925">
    <property type="entry name" value="aa_tRNA-synth_I_cd-bd_sf"/>
</dbReference>
<dbReference type="SUPFAM" id="SSF48163">
    <property type="entry name" value="An anticodon-binding domain of class I aminoacyl-tRNA synthetases"/>
    <property type="match status" value="1"/>
</dbReference>
<comment type="subcellular location">
    <subcellularLocation>
        <location evidence="8">Cytoplasm</location>
    </subcellularLocation>
</comment>
<evidence type="ECO:0000256" key="7">
    <source>
        <dbReference type="ARBA" id="ARBA00023146"/>
    </source>
</evidence>
<dbReference type="AlphaFoldDB" id="A0A238KDZ8"/>
<evidence type="ECO:0000256" key="4">
    <source>
        <dbReference type="ARBA" id="ARBA00022741"/>
    </source>
</evidence>
<dbReference type="Pfam" id="PF00749">
    <property type="entry name" value="tRNA-synt_1c"/>
    <property type="match status" value="1"/>
</dbReference>
<dbReference type="NCBIfam" id="TIGR00464">
    <property type="entry name" value="gltX_bact"/>
    <property type="match status" value="1"/>
</dbReference>
<dbReference type="PANTHER" id="PTHR43311">
    <property type="entry name" value="GLUTAMATE--TRNA LIGASE"/>
    <property type="match status" value="1"/>
</dbReference>
<dbReference type="GO" id="GO:0006424">
    <property type="term" value="P:glutamyl-tRNA aminoacylation"/>
    <property type="evidence" value="ECO:0007669"/>
    <property type="project" value="UniProtKB-UniRule"/>
</dbReference>
<dbReference type="OrthoDB" id="9807503at2"/>
<dbReference type="InterPro" id="IPR001412">
    <property type="entry name" value="aa-tRNA-synth_I_CS"/>
</dbReference>
<dbReference type="GO" id="GO:0005524">
    <property type="term" value="F:ATP binding"/>
    <property type="evidence" value="ECO:0007669"/>
    <property type="project" value="UniProtKB-UniRule"/>
</dbReference>
<dbReference type="HAMAP" id="MF_00022">
    <property type="entry name" value="Glu_tRNA_synth_type1"/>
    <property type="match status" value="1"/>
</dbReference>
<keyword evidence="11" id="KW-1185">Reference proteome</keyword>
<protein>
    <recommendedName>
        <fullName evidence="8">Glutamate--tRNA ligase</fullName>
        <ecNumber evidence="8">6.1.1.17</ecNumber>
    </recommendedName>
    <alternativeName>
        <fullName evidence="8">Glutamyl-tRNA synthetase</fullName>
        <shortName evidence="8">GluRS</shortName>
    </alternativeName>
</protein>
<evidence type="ECO:0000256" key="3">
    <source>
        <dbReference type="ARBA" id="ARBA00022598"/>
    </source>
</evidence>
<feature type="short sequence motif" description="'HIGH' region" evidence="8">
    <location>
        <begin position="8"/>
        <end position="18"/>
    </location>
</feature>
<feature type="short sequence motif" description="'KMSKS' region" evidence="8">
    <location>
        <begin position="239"/>
        <end position="243"/>
    </location>
</feature>
<comment type="caution">
    <text evidence="8">Lacks conserved residue(s) required for the propagation of feature annotation.</text>
</comment>
<evidence type="ECO:0000313" key="11">
    <source>
        <dbReference type="Proteomes" id="UP000202485"/>
    </source>
</evidence>
<evidence type="ECO:0000259" key="9">
    <source>
        <dbReference type="Pfam" id="PF00749"/>
    </source>
</evidence>
<comment type="catalytic activity">
    <reaction evidence="8">
        <text>tRNA(Glu) + L-glutamate + ATP = L-glutamyl-tRNA(Glu) + AMP + diphosphate</text>
        <dbReference type="Rhea" id="RHEA:23540"/>
        <dbReference type="Rhea" id="RHEA-COMP:9663"/>
        <dbReference type="Rhea" id="RHEA-COMP:9680"/>
        <dbReference type="ChEBI" id="CHEBI:29985"/>
        <dbReference type="ChEBI" id="CHEBI:30616"/>
        <dbReference type="ChEBI" id="CHEBI:33019"/>
        <dbReference type="ChEBI" id="CHEBI:78442"/>
        <dbReference type="ChEBI" id="CHEBI:78520"/>
        <dbReference type="ChEBI" id="CHEBI:456215"/>
        <dbReference type="EC" id="6.1.1.17"/>
    </reaction>
</comment>
<evidence type="ECO:0000256" key="2">
    <source>
        <dbReference type="ARBA" id="ARBA00022490"/>
    </source>
</evidence>
<dbReference type="CDD" id="cd00808">
    <property type="entry name" value="GluRS_core"/>
    <property type="match status" value="1"/>
</dbReference>
<evidence type="ECO:0000256" key="1">
    <source>
        <dbReference type="ARBA" id="ARBA00007894"/>
    </source>
</evidence>
<dbReference type="InterPro" id="IPR020751">
    <property type="entry name" value="aa-tRNA-synth_I_codon-bd_sub2"/>
</dbReference>
<organism evidence="10 11">
    <name type="scientific">Ruegeria arenilitoris</name>
    <dbReference type="NCBI Taxonomy" id="1173585"/>
    <lineage>
        <taxon>Bacteria</taxon>
        <taxon>Pseudomonadati</taxon>
        <taxon>Pseudomonadota</taxon>
        <taxon>Alphaproteobacteria</taxon>
        <taxon>Rhodobacterales</taxon>
        <taxon>Roseobacteraceae</taxon>
        <taxon>Ruegeria</taxon>
    </lineage>
</organism>
<dbReference type="InterPro" id="IPR033910">
    <property type="entry name" value="GluRS_core"/>
</dbReference>
<dbReference type="InterPro" id="IPR014729">
    <property type="entry name" value="Rossmann-like_a/b/a_fold"/>
</dbReference>
<evidence type="ECO:0000256" key="8">
    <source>
        <dbReference type="HAMAP-Rule" id="MF_00022"/>
    </source>
</evidence>
<dbReference type="PROSITE" id="PS00178">
    <property type="entry name" value="AA_TRNA_LIGASE_I"/>
    <property type="match status" value="1"/>
</dbReference>
<dbReference type="GO" id="GO:0004818">
    <property type="term" value="F:glutamate-tRNA ligase activity"/>
    <property type="evidence" value="ECO:0007669"/>
    <property type="project" value="UniProtKB-UniRule"/>
</dbReference>
<dbReference type="PANTHER" id="PTHR43311:SF2">
    <property type="entry name" value="GLUTAMATE--TRNA LIGASE, MITOCHONDRIAL-RELATED"/>
    <property type="match status" value="1"/>
</dbReference>
<dbReference type="SUPFAM" id="SSF52374">
    <property type="entry name" value="Nucleotidylyl transferase"/>
    <property type="match status" value="1"/>
</dbReference>
<sequence length="441" mass="49128">MTTTRFAPSPTGYIHVGNLRTALMNYLIARKAGGTFILRIDDTDPERSKEEYVDAIKQDLEWLGLHWDRVERQSDRLDRYAEAADKLREIGRFYEAFETPTELDLKRKKQLNMGKPPVYDRAALNLSEAEKEALRAERGNGVWRFKLDHERIEWKDGILGDVSIDAASVSDPVLIRGDGQVLYTLASVVDDTEMGVTDVVRGADHVTNTATQIQIIKALGGAVPNFAHHSLLTGPQGEALSKRLGTLALRDLREQGVQPMALLSLLARLGSSDPVELRGDMSELIEGFDVTRFGSAPTKFDVQDLFPLTARYLQTLPLEQVADAVAAAGVPDELAEPFWMVARENITTLNDLKGWWELCRDGAEPLIDEEDREFVAQAMELLPEGPFDGETWGKWTAAVKEATGRKGKGLFMPLRKALTGMERGPEMATFLPLLQVVRARK</sequence>
<dbReference type="InterPro" id="IPR049940">
    <property type="entry name" value="GluQ/Sye"/>
</dbReference>
<feature type="binding site" evidence="8">
    <location>
        <position position="242"/>
    </location>
    <ligand>
        <name>ATP</name>
        <dbReference type="ChEBI" id="CHEBI:30616"/>
    </ligand>
</feature>
<keyword evidence="2 8" id="KW-0963">Cytoplasm</keyword>
<name>A0A238KDZ8_9RHOB</name>
<feature type="domain" description="Glutamyl/glutaminyl-tRNA synthetase class Ib catalytic" evidence="9">
    <location>
        <begin position="3"/>
        <end position="305"/>
    </location>
</feature>
<comment type="similarity">
    <text evidence="1 8">Belongs to the class-I aminoacyl-tRNA synthetase family. Glutamate--tRNA ligase type 1 subfamily.</text>
</comment>
<keyword evidence="7 8" id="KW-0030">Aminoacyl-tRNA synthetase</keyword>
<dbReference type="EMBL" id="FXYG01000002">
    <property type="protein sequence ID" value="SMX41085.1"/>
    <property type="molecule type" value="Genomic_DNA"/>
</dbReference>
<reference evidence="11" key="1">
    <citation type="submission" date="2017-05" db="EMBL/GenBank/DDBJ databases">
        <authorList>
            <person name="Rodrigo-Torres L."/>
            <person name="Arahal R. D."/>
            <person name="Lucena T."/>
        </authorList>
    </citation>
    <scope>NUCLEOTIDE SEQUENCE [LARGE SCALE GENOMIC DNA]</scope>
    <source>
        <strain evidence="11">CECT 8715</strain>
    </source>
</reference>
<dbReference type="GO" id="GO:0008270">
    <property type="term" value="F:zinc ion binding"/>
    <property type="evidence" value="ECO:0007669"/>
    <property type="project" value="InterPro"/>
</dbReference>
<dbReference type="Gene3D" id="1.10.10.350">
    <property type="match status" value="1"/>
</dbReference>
<accession>A0A238KDZ8</accession>
<keyword evidence="6 8" id="KW-0648">Protein biosynthesis</keyword>
<dbReference type="EC" id="6.1.1.17" evidence="8"/>
<dbReference type="RefSeq" id="WP_093963415.1">
    <property type="nucleotide sequence ID" value="NZ_FXYG01000002.1"/>
</dbReference>
<keyword evidence="4 8" id="KW-0547">Nucleotide-binding</keyword>
<dbReference type="GO" id="GO:0005829">
    <property type="term" value="C:cytosol"/>
    <property type="evidence" value="ECO:0007669"/>
    <property type="project" value="TreeGrafter"/>
</dbReference>
<dbReference type="InterPro" id="IPR000924">
    <property type="entry name" value="Glu/Gln-tRNA-synth"/>
</dbReference>
<dbReference type="InterPro" id="IPR004527">
    <property type="entry name" value="Glu-tRNA-ligase_bac/mito"/>
</dbReference>
<gene>
    <name evidence="10" type="primary">gltX1</name>
    <name evidence="8" type="synonym">gltX</name>
    <name evidence="10" type="ORF">RUA8715_01899</name>
</gene>
<evidence type="ECO:0000313" key="10">
    <source>
        <dbReference type="EMBL" id="SMX41085.1"/>
    </source>
</evidence>
<evidence type="ECO:0000256" key="5">
    <source>
        <dbReference type="ARBA" id="ARBA00022840"/>
    </source>
</evidence>
<keyword evidence="3 8" id="KW-0436">Ligase</keyword>
<dbReference type="GO" id="GO:0000049">
    <property type="term" value="F:tRNA binding"/>
    <property type="evidence" value="ECO:0007669"/>
    <property type="project" value="InterPro"/>
</dbReference>
<dbReference type="Gene3D" id="3.40.50.620">
    <property type="entry name" value="HUPs"/>
    <property type="match status" value="1"/>
</dbReference>
<proteinExistence type="inferred from homology"/>